<evidence type="ECO:0000313" key="3">
    <source>
        <dbReference type="Proteomes" id="UP000177383"/>
    </source>
</evidence>
<proteinExistence type="predicted"/>
<gene>
    <name evidence="2" type="ORF">A2773_00815</name>
</gene>
<keyword evidence="1" id="KW-1133">Transmembrane helix</keyword>
<reference evidence="2 3" key="1">
    <citation type="journal article" date="2016" name="Nat. Commun.">
        <title>Thousands of microbial genomes shed light on interconnected biogeochemical processes in an aquifer system.</title>
        <authorList>
            <person name="Anantharaman K."/>
            <person name="Brown C.T."/>
            <person name="Hug L.A."/>
            <person name="Sharon I."/>
            <person name="Castelle C.J."/>
            <person name="Probst A.J."/>
            <person name="Thomas B.C."/>
            <person name="Singh A."/>
            <person name="Wilkins M.J."/>
            <person name="Karaoz U."/>
            <person name="Brodie E.L."/>
            <person name="Williams K.H."/>
            <person name="Hubbard S.S."/>
            <person name="Banfield J.F."/>
        </authorList>
    </citation>
    <scope>NUCLEOTIDE SEQUENCE [LARGE SCALE GENOMIC DNA]</scope>
</reference>
<dbReference type="EMBL" id="MFJE01000056">
    <property type="protein sequence ID" value="OGG13324.1"/>
    <property type="molecule type" value="Genomic_DNA"/>
</dbReference>
<accession>A0A1F5ZLW9</accession>
<keyword evidence="1" id="KW-0812">Transmembrane</keyword>
<feature type="transmembrane region" description="Helical" evidence="1">
    <location>
        <begin position="20"/>
        <end position="41"/>
    </location>
</feature>
<dbReference type="Proteomes" id="UP000177383">
    <property type="component" value="Unassembled WGS sequence"/>
</dbReference>
<protein>
    <submittedName>
        <fullName evidence="2">Uncharacterized protein</fullName>
    </submittedName>
</protein>
<comment type="caution">
    <text evidence="2">The sequence shown here is derived from an EMBL/GenBank/DDBJ whole genome shotgun (WGS) entry which is preliminary data.</text>
</comment>
<dbReference type="STRING" id="1798375.A2773_00815"/>
<keyword evidence="1" id="KW-0472">Membrane</keyword>
<sequence>MEQNIYYRNGGDFMDFQITAFQFLAGGMGGLVRAVVGITKAKEFDPEKFKFQWKYFAITILVSVIVGQMAGLIANADWRMSLLAGYAGSDFLESLYKLRFSQFFK</sequence>
<evidence type="ECO:0000313" key="2">
    <source>
        <dbReference type="EMBL" id="OGG13324.1"/>
    </source>
</evidence>
<dbReference type="AlphaFoldDB" id="A0A1F5ZLW9"/>
<evidence type="ECO:0000256" key="1">
    <source>
        <dbReference type="SAM" id="Phobius"/>
    </source>
</evidence>
<name>A0A1F5ZLW9_9BACT</name>
<feature type="transmembrane region" description="Helical" evidence="1">
    <location>
        <begin position="53"/>
        <end position="74"/>
    </location>
</feature>
<organism evidence="2 3">
    <name type="scientific">Candidatus Gottesmanbacteria bacterium RIFCSPHIGHO2_01_FULL_39_10</name>
    <dbReference type="NCBI Taxonomy" id="1798375"/>
    <lineage>
        <taxon>Bacteria</taxon>
        <taxon>Candidatus Gottesmaniibacteriota</taxon>
    </lineage>
</organism>